<name>A0A4Z0BXC5_9BURK</name>
<dbReference type="OrthoDB" id="32195at2"/>
<dbReference type="Proteomes" id="UP000298180">
    <property type="component" value="Unassembled WGS sequence"/>
</dbReference>
<evidence type="ECO:0000313" key="2">
    <source>
        <dbReference type="EMBL" id="TFZ02980.1"/>
    </source>
</evidence>
<sequence>MFALKQTKLPQQPPLFCTGEGSVVSGLREDVDYTIDWSPQSPGDRIFIDDVEITFNPDGRYHWRPAFYAGRVPADLIGASGDLRRYWLDVGPSPLKSGDECFAEMVRDIRQFDPGLLLGDAAAGMVFGREGKTGLFTDDVLLSRVRTYGPRFLGAVMEIVKVPHRALSSETHNLPLSRIRRLHPGALRDRRLLALAAGKSQPGEDLDSVQVRSLSIAPTFDTPANRSLVALLSRMLAVLRRLQGVVLQCGLGAAREEQEVRRDRRLAELGSLEARVIAIMRALPFSEVTRAQTSAAGLTQIAAQPLYSRAYRAGCTALRTGVEGDDQFDLLHVTPSWGIYETWCYLAVLRALAEVTGRPGEVCRDRLIPSQLAYRFHLGGGDSLDAFFQATFLAEGPTAARRAYSISRERRPDIVLVHATPSSSRAMVLDAKWRSGRDRILESMESAHIYHDALRFDQRCPEPCLILLPAPTSVPSLETAKFVGEHGVGALSAFAVGLPGRANLVALMADWLAAKGVPQGAAQAR</sequence>
<dbReference type="Pfam" id="PF04411">
    <property type="entry name" value="PDDEXK_7"/>
    <property type="match status" value="1"/>
</dbReference>
<evidence type="ECO:0000313" key="3">
    <source>
        <dbReference type="Proteomes" id="UP000298180"/>
    </source>
</evidence>
<dbReference type="RefSeq" id="WP_135264504.1">
    <property type="nucleotide sequence ID" value="NZ_SMLM01000002.1"/>
</dbReference>
<dbReference type="AlphaFoldDB" id="A0A4Z0BXC5"/>
<keyword evidence="3" id="KW-1185">Reference proteome</keyword>
<feature type="domain" description="DUF2357" evidence="1">
    <location>
        <begin position="146"/>
        <end position="312"/>
    </location>
</feature>
<reference evidence="2 3" key="1">
    <citation type="submission" date="2019-03" db="EMBL/GenBank/DDBJ databases">
        <title>Ramlibacter henchirensis DSM 14656, whole genome shotgun sequence.</title>
        <authorList>
            <person name="Zhang X."/>
            <person name="Feng G."/>
            <person name="Zhu H."/>
        </authorList>
    </citation>
    <scope>NUCLEOTIDE SEQUENCE [LARGE SCALE GENOMIC DNA]</scope>
    <source>
        <strain evidence="2 3">DSM 14656</strain>
    </source>
</reference>
<gene>
    <name evidence="2" type="ORF">EZ313_17305</name>
</gene>
<protein>
    <submittedName>
        <fullName evidence="2">DUF2357 domain-containing protein</fullName>
    </submittedName>
</protein>
<dbReference type="InterPro" id="IPR018633">
    <property type="entry name" value="DUF2357"/>
</dbReference>
<dbReference type="EMBL" id="SMLM01000002">
    <property type="protein sequence ID" value="TFZ02980.1"/>
    <property type="molecule type" value="Genomic_DNA"/>
</dbReference>
<dbReference type="Pfam" id="PF09823">
    <property type="entry name" value="DUF2357"/>
    <property type="match status" value="1"/>
</dbReference>
<comment type="caution">
    <text evidence="2">The sequence shown here is derived from an EMBL/GenBank/DDBJ whole genome shotgun (WGS) entry which is preliminary data.</text>
</comment>
<proteinExistence type="predicted"/>
<accession>A0A4Z0BXC5</accession>
<organism evidence="2 3">
    <name type="scientific">Ramlibacter henchirensis</name>
    <dbReference type="NCBI Taxonomy" id="204072"/>
    <lineage>
        <taxon>Bacteria</taxon>
        <taxon>Pseudomonadati</taxon>
        <taxon>Pseudomonadota</taxon>
        <taxon>Betaproteobacteria</taxon>
        <taxon>Burkholderiales</taxon>
        <taxon>Comamonadaceae</taxon>
        <taxon>Ramlibacter</taxon>
    </lineage>
</organism>
<evidence type="ECO:0000259" key="1">
    <source>
        <dbReference type="Pfam" id="PF09823"/>
    </source>
</evidence>
<dbReference type="InterPro" id="IPR007505">
    <property type="entry name" value="PDDEXK_7"/>
</dbReference>